<dbReference type="AlphaFoldDB" id="A0A225VSS8"/>
<evidence type="ECO:0000313" key="2">
    <source>
        <dbReference type="EMBL" id="OWZ08069.1"/>
    </source>
</evidence>
<accession>A0A225VSS8</accession>
<dbReference type="Proteomes" id="UP000198211">
    <property type="component" value="Unassembled WGS sequence"/>
</dbReference>
<gene>
    <name evidence="2" type="ORF">PHMEG_00019450</name>
</gene>
<comment type="caution">
    <text evidence="2">The sequence shown here is derived from an EMBL/GenBank/DDBJ whole genome shotgun (WGS) entry which is preliminary data.</text>
</comment>
<reference evidence="3" key="1">
    <citation type="submission" date="2017-03" db="EMBL/GenBank/DDBJ databases">
        <title>Phytopthora megakarya and P. palmivora, two closely related causual agents of cacao black pod achieved similar genome size and gene model numbers by different mechanisms.</title>
        <authorList>
            <person name="Ali S."/>
            <person name="Shao J."/>
            <person name="Larry D.J."/>
            <person name="Kronmiller B."/>
            <person name="Shen D."/>
            <person name="Strem M.D."/>
            <person name="Melnick R.L."/>
            <person name="Guiltinan M.J."/>
            <person name="Tyler B.M."/>
            <person name="Meinhardt L.W."/>
            <person name="Bailey B.A."/>
        </authorList>
    </citation>
    <scope>NUCLEOTIDE SEQUENCE [LARGE SCALE GENOMIC DNA]</scope>
    <source>
        <strain evidence="3">zdho120</strain>
    </source>
</reference>
<sequence length="195" mass="21526">MDPESHFTLCILVLQCCPGATSEGGVPTGTVLYILQDERYSGVVMFISRYALDQTAALWKEAVKIVVTKAPFDQCTGVCRGGFRDAWPVEKRTLRTDLGTEIESDAQLVCGESSPMTEHIPKMEACLVTTEGFIKLQLDSDQCANIHALDIASNNPAPKRTYYFGSSHAQLTLLEKRLGSLASYNRQTCGNWVKR</sequence>
<name>A0A225VSS8_9STRA</name>
<dbReference type="EMBL" id="NBNE01003291">
    <property type="protein sequence ID" value="OWZ08069.1"/>
    <property type="molecule type" value="Genomic_DNA"/>
</dbReference>
<dbReference type="STRING" id="4795.A0A225VSS8"/>
<evidence type="ECO:0000313" key="3">
    <source>
        <dbReference type="Proteomes" id="UP000198211"/>
    </source>
</evidence>
<feature type="signal peptide" evidence="1">
    <location>
        <begin position="1"/>
        <end position="22"/>
    </location>
</feature>
<keyword evidence="3" id="KW-1185">Reference proteome</keyword>
<proteinExistence type="predicted"/>
<protein>
    <submittedName>
        <fullName evidence="2">Pyridine nucleotide-disulfide oxidoreductase</fullName>
    </submittedName>
</protein>
<evidence type="ECO:0000256" key="1">
    <source>
        <dbReference type="SAM" id="SignalP"/>
    </source>
</evidence>
<feature type="chain" id="PRO_5012195045" evidence="1">
    <location>
        <begin position="23"/>
        <end position="195"/>
    </location>
</feature>
<dbReference type="OrthoDB" id="202203at2759"/>
<organism evidence="2 3">
    <name type="scientific">Phytophthora megakarya</name>
    <dbReference type="NCBI Taxonomy" id="4795"/>
    <lineage>
        <taxon>Eukaryota</taxon>
        <taxon>Sar</taxon>
        <taxon>Stramenopiles</taxon>
        <taxon>Oomycota</taxon>
        <taxon>Peronosporomycetes</taxon>
        <taxon>Peronosporales</taxon>
        <taxon>Peronosporaceae</taxon>
        <taxon>Phytophthora</taxon>
    </lineage>
</organism>
<keyword evidence="1" id="KW-0732">Signal</keyword>